<sequence length="143" mass="14426">MVLVYADTTALTAWTGQAAPANATQLLRSASLLITSATVASVYGVDDAGLPSEAKVLEAFRDATCAQAAYWVAAGVDPVAGGINTTAPVRGKSLGSGRVEYDTAVSGSVNAFQAKRAAAVTLCAEAHMILQQAGVTPSGVQRG</sequence>
<dbReference type="RefSeq" id="WP_264398732.1">
    <property type="nucleotide sequence ID" value="NZ_CP101180.1"/>
</dbReference>
<protein>
    <submittedName>
        <fullName evidence="1">Uncharacterized protein</fullName>
    </submittedName>
</protein>
<proteinExistence type="predicted"/>
<gene>
    <name evidence="1" type="ORF">NL394_17720</name>
</gene>
<dbReference type="EMBL" id="CP101185">
    <property type="protein sequence ID" value="UYV96866.1"/>
    <property type="molecule type" value="Genomic_DNA"/>
</dbReference>
<dbReference type="AlphaFoldDB" id="A0AAX3EFZ2"/>
<organism evidence="1 2">
    <name type="scientific">Paenarthrobacter ureafaciens</name>
    <dbReference type="NCBI Taxonomy" id="37931"/>
    <lineage>
        <taxon>Bacteria</taxon>
        <taxon>Bacillati</taxon>
        <taxon>Actinomycetota</taxon>
        <taxon>Actinomycetes</taxon>
        <taxon>Micrococcales</taxon>
        <taxon>Micrococcaceae</taxon>
        <taxon>Paenarthrobacter</taxon>
    </lineage>
</organism>
<reference evidence="1" key="1">
    <citation type="submission" date="2022-07" db="EMBL/GenBank/DDBJ databases">
        <authorList>
            <person name="Wu T."/>
        </authorList>
    </citation>
    <scope>NUCLEOTIDE SEQUENCE</scope>
    <source>
        <strain evidence="1">SD-1</strain>
    </source>
</reference>
<dbReference type="Proteomes" id="UP001163293">
    <property type="component" value="Chromosome"/>
</dbReference>
<evidence type="ECO:0000313" key="2">
    <source>
        <dbReference type="Proteomes" id="UP001163293"/>
    </source>
</evidence>
<name>A0AAX3EFZ2_PAEUR</name>
<keyword evidence="2" id="KW-1185">Reference proteome</keyword>
<evidence type="ECO:0000313" key="1">
    <source>
        <dbReference type="EMBL" id="UYV96866.1"/>
    </source>
</evidence>
<accession>A0AAX3EFZ2</accession>